<comment type="subcellular location">
    <subcellularLocation>
        <location evidence="1">Cell membrane</location>
        <topology evidence="1">Multi-pass membrane protein</topology>
    </subcellularLocation>
</comment>
<evidence type="ECO:0000256" key="8">
    <source>
        <dbReference type="SAM" id="Phobius"/>
    </source>
</evidence>
<protein>
    <submittedName>
        <fullName evidence="9">AI-2E family transporter</fullName>
    </submittedName>
</protein>
<dbReference type="Pfam" id="PF01594">
    <property type="entry name" value="AI-2E_transport"/>
    <property type="match status" value="1"/>
</dbReference>
<feature type="transmembrane region" description="Helical" evidence="8">
    <location>
        <begin position="283"/>
        <end position="303"/>
    </location>
</feature>
<keyword evidence="6 8" id="KW-1133">Transmembrane helix</keyword>
<feature type="transmembrane region" description="Helical" evidence="8">
    <location>
        <begin position="315"/>
        <end position="342"/>
    </location>
</feature>
<dbReference type="InterPro" id="IPR002549">
    <property type="entry name" value="AI-2E-like"/>
</dbReference>
<evidence type="ECO:0000256" key="6">
    <source>
        <dbReference type="ARBA" id="ARBA00022989"/>
    </source>
</evidence>
<feature type="transmembrane region" description="Helical" evidence="8">
    <location>
        <begin position="43"/>
        <end position="58"/>
    </location>
</feature>
<evidence type="ECO:0000313" key="10">
    <source>
        <dbReference type="Proteomes" id="UP000615326"/>
    </source>
</evidence>
<keyword evidence="7 8" id="KW-0472">Membrane</keyword>
<gene>
    <name evidence="9" type="ORF">GOB84_05465</name>
</gene>
<feature type="transmembrane region" description="Helical" evidence="8">
    <location>
        <begin position="20"/>
        <end position="37"/>
    </location>
</feature>
<dbReference type="EMBL" id="WOSW01000006">
    <property type="protein sequence ID" value="NHO32017.1"/>
    <property type="molecule type" value="Genomic_DNA"/>
</dbReference>
<feature type="transmembrane region" description="Helical" evidence="8">
    <location>
        <begin position="70"/>
        <end position="92"/>
    </location>
</feature>
<dbReference type="RefSeq" id="WP_173576608.1">
    <property type="nucleotide sequence ID" value="NZ_WOSW01000006.1"/>
</dbReference>
<feature type="transmembrane region" description="Helical" evidence="8">
    <location>
        <begin position="161"/>
        <end position="186"/>
    </location>
</feature>
<comment type="similarity">
    <text evidence="2">Belongs to the autoinducer-2 exporter (AI-2E) (TC 2.A.86) family.</text>
</comment>
<evidence type="ECO:0000256" key="5">
    <source>
        <dbReference type="ARBA" id="ARBA00022692"/>
    </source>
</evidence>
<dbReference type="Proteomes" id="UP000615326">
    <property type="component" value="Unassembled WGS sequence"/>
</dbReference>
<evidence type="ECO:0000256" key="7">
    <source>
        <dbReference type="ARBA" id="ARBA00023136"/>
    </source>
</evidence>
<feature type="transmembrane region" description="Helical" evidence="8">
    <location>
        <begin position="251"/>
        <end position="277"/>
    </location>
</feature>
<evidence type="ECO:0000313" key="9">
    <source>
        <dbReference type="EMBL" id="NHO32017.1"/>
    </source>
</evidence>
<accession>A0ABX0K6J3</accession>
<dbReference type="PANTHER" id="PTHR21716">
    <property type="entry name" value="TRANSMEMBRANE PROTEIN"/>
    <property type="match status" value="1"/>
</dbReference>
<organism evidence="9 10">
    <name type="scientific">Acetobacter fallax</name>
    <dbReference type="NCBI Taxonomy" id="1737473"/>
    <lineage>
        <taxon>Bacteria</taxon>
        <taxon>Pseudomonadati</taxon>
        <taxon>Pseudomonadota</taxon>
        <taxon>Alphaproteobacteria</taxon>
        <taxon>Acetobacterales</taxon>
        <taxon>Acetobacteraceae</taxon>
        <taxon>Acetobacter</taxon>
    </lineage>
</organism>
<dbReference type="PANTHER" id="PTHR21716:SF67">
    <property type="entry name" value="TRANSPORT PROTEIN YDIK-RELATED"/>
    <property type="match status" value="1"/>
</dbReference>
<comment type="caution">
    <text evidence="9">The sequence shown here is derived from an EMBL/GenBank/DDBJ whole genome shotgun (WGS) entry which is preliminary data.</text>
</comment>
<keyword evidence="3" id="KW-0813">Transport</keyword>
<name>A0ABX0K6J3_9PROT</name>
<keyword evidence="10" id="KW-1185">Reference proteome</keyword>
<evidence type="ECO:0000256" key="4">
    <source>
        <dbReference type="ARBA" id="ARBA00022475"/>
    </source>
</evidence>
<proteinExistence type="inferred from homology"/>
<sequence>MTHSPQNGLPDRSRIETRAVLVALLASAIVICAIWILKPFLPATIWAVTIGVTTWPLLRRFQAVLGNSRGLAVSLTILIALLVFVLPLWLAITTVVRHSDDIGMLISSALTFHVPPEPEWLRQLPLAGPHMTSMWGKLQHMKVPEMVSQVIPSPQYLIQSFLSYAGSFGMLAIQFLLTLIILGVLLMKAEAATAVAEKAVAALAGERGKEMLQLAAHTIRGVAFGVTVTAIVESAVGGLGLKIAGVPWASILTAVTFMACLLQAGPGVTLIPAVVWLYFEHGLLPAIILLVITIITIVIDNVLRPFLIRKQADIPLVLIMLGVIGGLSGLGLVGIFIGPLILSVAYTLTKSWIADSPDCDELSPVLVTKTLPVAPQINTPVMKP</sequence>
<evidence type="ECO:0000256" key="2">
    <source>
        <dbReference type="ARBA" id="ARBA00009773"/>
    </source>
</evidence>
<keyword evidence="5 8" id="KW-0812">Transmembrane</keyword>
<evidence type="ECO:0000256" key="3">
    <source>
        <dbReference type="ARBA" id="ARBA00022448"/>
    </source>
</evidence>
<keyword evidence="4" id="KW-1003">Cell membrane</keyword>
<evidence type="ECO:0000256" key="1">
    <source>
        <dbReference type="ARBA" id="ARBA00004651"/>
    </source>
</evidence>
<reference evidence="9 10" key="1">
    <citation type="journal article" date="2020" name="Int. J. Syst. Evol. Microbiol.">
        <title>Novel acetic acid bacteria from cider fermentations: Acetobacter conturbans sp. nov. and Acetobacter fallax sp. nov.</title>
        <authorList>
            <person name="Sombolestani A.S."/>
            <person name="Cleenwerck I."/>
            <person name="Cnockaert M."/>
            <person name="Borremans W."/>
            <person name="Wieme A.D."/>
            <person name="De Vuyst L."/>
            <person name="Vandamme P."/>
        </authorList>
    </citation>
    <scope>NUCLEOTIDE SEQUENCE [LARGE SCALE GENOMIC DNA]</scope>
    <source>
        <strain evidence="9 10">LMG 1637</strain>
    </source>
</reference>